<protein>
    <recommendedName>
        <fullName evidence="1">Tyrosine specific protein phosphatases domain-containing protein</fullName>
    </recommendedName>
</protein>
<comment type="caution">
    <text evidence="2">The sequence shown here is derived from an EMBL/GenBank/DDBJ whole genome shotgun (WGS) entry which is preliminary data.</text>
</comment>
<proteinExistence type="predicted"/>
<dbReference type="Proteomes" id="UP001289066">
    <property type="component" value="Unassembled WGS sequence"/>
</dbReference>
<dbReference type="InterPro" id="IPR029021">
    <property type="entry name" value="Prot-tyrosine_phosphatase-like"/>
</dbReference>
<gene>
    <name evidence="2" type="ORF">GNF81_22270</name>
</gene>
<sequence>IIDIDLRQESHGFINGIPVSWKNSKNNANAGLSKDEVILDENKKLDSIPLNEPITLYNTNKSIIPKVVENEETLAKNNGLSYIRIPVTDGQLPTDDMVDYFIDIVKNQPANSWLHFHCKAGIGRTT</sequence>
<reference evidence="2" key="1">
    <citation type="submission" date="2019-11" db="EMBL/GenBank/DDBJ databases">
        <title>Characterization of Clostridium perfringens isolates from swine manure treated agricultural soils.</title>
        <authorList>
            <person name="Wushke S.T."/>
        </authorList>
    </citation>
    <scope>NUCLEOTIDE SEQUENCE</scope>
    <source>
        <strain evidence="2">X15</strain>
    </source>
</reference>
<dbReference type="SUPFAM" id="SSF52799">
    <property type="entry name" value="(Phosphotyrosine protein) phosphatases II"/>
    <property type="match status" value="1"/>
</dbReference>
<dbReference type="AlphaFoldDB" id="A0AAW9J446"/>
<dbReference type="Gene3D" id="3.90.190.10">
    <property type="entry name" value="Protein tyrosine phosphatase superfamily"/>
    <property type="match status" value="1"/>
</dbReference>
<dbReference type="SMART" id="SM01301">
    <property type="entry name" value="PTPlike_phytase"/>
    <property type="match status" value="1"/>
</dbReference>
<dbReference type="Pfam" id="PF14566">
    <property type="entry name" value="PTPlike_phytase"/>
    <property type="match status" value="1"/>
</dbReference>
<name>A0AAW9J446_CLOPF</name>
<dbReference type="PROSITE" id="PS00383">
    <property type="entry name" value="TYR_PHOSPHATASE_1"/>
    <property type="match status" value="1"/>
</dbReference>
<evidence type="ECO:0000313" key="3">
    <source>
        <dbReference type="Proteomes" id="UP001289066"/>
    </source>
</evidence>
<feature type="domain" description="Tyrosine specific protein phosphatases" evidence="1">
    <location>
        <begin position="99"/>
        <end position="126"/>
    </location>
</feature>
<feature type="non-terminal residue" evidence="2">
    <location>
        <position position="126"/>
    </location>
</feature>
<dbReference type="InterPro" id="IPR016130">
    <property type="entry name" value="Tyr_Pase_AS"/>
</dbReference>
<feature type="non-terminal residue" evidence="2">
    <location>
        <position position="1"/>
    </location>
</feature>
<accession>A0AAW9J446</accession>
<organism evidence="2 3">
    <name type="scientific">Clostridium perfringens</name>
    <dbReference type="NCBI Taxonomy" id="1502"/>
    <lineage>
        <taxon>Bacteria</taxon>
        <taxon>Bacillati</taxon>
        <taxon>Bacillota</taxon>
        <taxon>Clostridia</taxon>
        <taxon>Eubacteriales</taxon>
        <taxon>Clostridiaceae</taxon>
        <taxon>Clostridium</taxon>
    </lineage>
</organism>
<evidence type="ECO:0000313" key="2">
    <source>
        <dbReference type="EMBL" id="MDZ5035406.1"/>
    </source>
</evidence>
<dbReference type="EMBL" id="WNVG01001608">
    <property type="protein sequence ID" value="MDZ5035406.1"/>
    <property type="molecule type" value="Genomic_DNA"/>
</dbReference>
<dbReference type="RefSeq" id="WP_416173831.1">
    <property type="nucleotide sequence ID" value="NZ_WNVG01001608.1"/>
</dbReference>
<evidence type="ECO:0000259" key="1">
    <source>
        <dbReference type="PROSITE" id="PS50056"/>
    </source>
</evidence>
<dbReference type="PROSITE" id="PS50056">
    <property type="entry name" value="TYR_PHOSPHATASE_2"/>
    <property type="match status" value="1"/>
</dbReference>
<dbReference type="InterPro" id="IPR000387">
    <property type="entry name" value="Tyr_Pase_dom"/>
</dbReference>